<dbReference type="InParanoid" id="A0A0H2SGN4"/>
<organism evidence="1 2">
    <name type="scientific">Schizopora paradoxa</name>
    <dbReference type="NCBI Taxonomy" id="27342"/>
    <lineage>
        <taxon>Eukaryota</taxon>
        <taxon>Fungi</taxon>
        <taxon>Dikarya</taxon>
        <taxon>Basidiomycota</taxon>
        <taxon>Agaricomycotina</taxon>
        <taxon>Agaricomycetes</taxon>
        <taxon>Hymenochaetales</taxon>
        <taxon>Schizoporaceae</taxon>
        <taxon>Schizopora</taxon>
    </lineage>
</organism>
<sequence>MLTTTNYAAIVFEIVDSFEDNCRHRVGSRQLIKRLSTLPLSSKQFIIYHIPSSTRSTNLHALTLHWYTASSEDVTPTFLIDMVEKVLQASSPSESDKVLADLVNNRSLTYEGLTTLLQAIKNGGFDSKDVTIDQAEDVLLREVNKRYDTLMRNESASTVKVPRIVIQGVIDILSDVMDFYDSWKDKFISDTFDKFEGTLREERSMAAKSTLESMSLVHPSWTLMAYRALGQLMDVPVEKVEGRDSPWAWYLQNPLYGAWTRTLKFKAKFQISEFDAKQRSFFVSKLTLRFTHLRKLAISFSLFTEDFSDTIQLLFRSTTSLEDISLLYDVTVPTGLQIGIIEIPDAVIESLSHLPHLRKIRMSYSGNNILGMELPAQFEPLVSNLSLKELRVNFRTSLSPNGYELSALRNVSSMLWRRVGDHEFALKGLRFANLRGWGRQTLVRETQRRQKQDRLAKFKHLVGKLTILDIGTIRLWETDEYEISHCEELRELSVYMMDPAEVMENFLNSIPRSLEQLTIMFSAEENISFVDRALGNCVLSGVLPKLRDVRVLRLHTDRTSFNNTRIMGQPGCAHLAPLLSKFCEQKGIELAIAQ</sequence>
<evidence type="ECO:0000313" key="1">
    <source>
        <dbReference type="EMBL" id="KLO16246.1"/>
    </source>
</evidence>
<reference evidence="1 2" key="1">
    <citation type="submission" date="2015-04" db="EMBL/GenBank/DDBJ databases">
        <title>Complete genome sequence of Schizopora paradoxa KUC8140, a cosmopolitan wood degrader in East Asia.</title>
        <authorList>
            <consortium name="DOE Joint Genome Institute"/>
            <person name="Min B."/>
            <person name="Park H."/>
            <person name="Jang Y."/>
            <person name="Kim J.-J."/>
            <person name="Kim K.H."/>
            <person name="Pangilinan J."/>
            <person name="Lipzen A."/>
            <person name="Riley R."/>
            <person name="Grigoriev I.V."/>
            <person name="Spatafora J.W."/>
            <person name="Choi I.-G."/>
        </authorList>
    </citation>
    <scope>NUCLEOTIDE SEQUENCE [LARGE SCALE GENOMIC DNA]</scope>
    <source>
        <strain evidence="1 2">KUC8140</strain>
    </source>
</reference>
<protein>
    <recommendedName>
        <fullName evidence="3">RNI-like protein</fullName>
    </recommendedName>
</protein>
<evidence type="ECO:0008006" key="3">
    <source>
        <dbReference type="Google" id="ProtNLM"/>
    </source>
</evidence>
<dbReference type="Proteomes" id="UP000053477">
    <property type="component" value="Unassembled WGS sequence"/>
</dbReference>
<dbReference type="EMBL" id="KQ085918">
    <property type="protein sequence ID" value="KLO16246.1"/>
    <property type="molecule type" value="Genomic_DNA"/>
</dbReference>
<name>A0A0H2SGN4_9AGAM</name>
<dbReference type="OrthoDB" id="3331564at2759"/>
<proteinExistence type="predicted"/>
<gene>
    <name evidence="1" type="ORF">SCHPADRAFT_887879</name>
</gene>
<accession>A0A0H2SGN4</accession>
<evidence type="ECO:0000313" key="2">
    <source>
        <dbReference type="Proteomes" id="UP000053477"/>
    </source>
</evidence>
<dbReference type="SUPFAM" id="SSF52058">
    <property type="entry name" value="L domain-like"/>
    <property type="match status" value="1"/>
</dbReference>
<dbReference type="Gene3D" id="3.80.10.10">
    <property type="entry name" value="Ribonuclease Inhibitor"/>
    <property type="match status" value="1"/>
</dbReference>
<keyword evidence="2" id="KW-1185">Reference proteome</keyword>
<dbReference type="InterPro" id="IPR032675">
    <property type="entry name" value="LRR_dom_sf"/>
</dbReference>
<dbReference type="AlphaFoldDB" id="A0A0H2SGN4"/>